<comment type="caution">
    <text evidence="14">The sequence shown here is derived from an EMBL/GenBank/DDBJ whole genome shotgun (WGS) entry which is preliminary data.</text>
</comment>
<dbReference type="Gene3D" id="2.40.270.10">
    <property type="entry name" value="DNA-directed RNA polymerase, subunit 2, domain 6"/>
    <property type="match status" value="2"/>
</dbReference>
<dbReference type="PANTHER" id="PTHR20856">
    <property type="entry name" value="DNA-DIRECTED RNA POLYMERASE I SUBUNIT 2"/>
    <property type="match status" value="1"/>
</dbReference>
<comment type="function">
    <text evidence="6 8">DNA-dependent RNA polymerase catalyzes the transcription of DNA into RNA using the four ribonucleoside triphosphates as substrates.</text>
</comment>
<dbReference type="InterPro" id="IPR007120">
    <property type="entry name" value="DNA-dir_RNAP_su2_dom"/>
</dbReference>
<dbReference type="SUPFAM" id="SSF64484">
    <property type="entry name" value="beta and beta-prime subunits of DNA dependent RNA-polymerase"/>
    <property type="match status" value="1"/>
</dbReference>
<dbReference type="Gene3D" id="3.90.1100.10">
    <property type="match status" value="2"/>
</dbReference>
<keyword evidence="1 6" id="KW-0240">DNA-directed RNA polymerase</keyword>
<dbReference type="FunFam" id="2.40.50.100:FF:000006">
    <property type="entry name" value="DNA-directed RNA polymerase subunit beta"/>
    <property type="match status" value="1"/>
</dbReference>
<dbReference type="GO" id="GO:0003677">
    <property type="term" value="F:DNA binding"/>
    <property type="evidence" value="ECO:0007669"/>
    <property type="project" value="UniProtKB-UniRule"/>
</dbReference>
<dbReference type="GO" id="GO:0003899">
    <property type="term" value="F:DNA-directed RNA polymerase activity"/>
    <property type="evidence" value="ECO:0007669"/>
    <property type="project" value="UniProtKB-UniRule"/>
</dbReference>
<comment type="subunit">
    <text evidence="6 8">The RNAP catalytic core consists of 2 alpha, 1 beta, 1 beta' and 1 omega subunit. When a sigma factor is associated with the core the holoenzyme is formed, which can initiate transcription.</text>
</comment>
<dbReference type="PROSITE" id="PS01166">
    <property type="entry name" value="RNA_POL_BETA"/>
    <property type="match status" value="1"/>
</dbReference>
<dbReference type="InterPro" id="IPR007644">
    <property type="entry name" value="RNA_pol_bsu_protrusion"/>
</dbReference>
<evidence type="ECO:0000259" key="9">
    <source>
        <dbReference type="Pfam" id="PF00562"/>
    </source>
</evidence>
<dbReference type="EMBL" id="DSAC01000061">
    <property type="protein sequence ID" value="HHO73974.1"/>
    <property type="molecule type" value="Genomic_DNA"/>
</dbReference>
<comment type="similarity">
    <text evidence="6 7">Belongs to the RNA polymerase beta chain family.</text>
</comment>
<sequence length="1466" mass="166817">MRKNLALPRKFFGKREELINPPHLLTVPKESFESFIQFKKPPHKREPKGLEYVFRTSFPMKDPDEKIIIEYLGYEIGEWECNRCGYKAYSDPTFLGGYDVDCPKCGSKLVYKEKFTEEDCKLKGFTYSAPLRVLVRLRTKTKKGERVSEPKKVYFGEIPLMTEKGSFIINGTERVVVNQLIRSPGVFFEEKEERQKETTIVRMLYRASIIPDKGSRIELELSSTSDILTVRIDKKKLGAGSYVFRAFGLETAYQILKAFYPETKGFFVRGESLFEETTGEEYKPEDLEGHYIFAILRYRGILEGKGIEEEFIEERYIESVEILERLLKDDRIQIDHVCAVPRESVIKSPYDKYIVETLIAECVPRDQGMSQIRLPSKFRLSDIALIDIYKKLRAVEPMIMELEHLVSRARTHFELYFKDITRYDLSKVGRVKLNAKVHRVPKVLKPADLERLSSLPPLAVILEDGREVPATEELLKELFKEKKEVRVKDYTEGEARFLNALDLINVVKYLIDLRHGRQKKDDIAYLGNRRVRAVGELLENQCRLGIARMEKYFRDRCTVVSPEDPNLKPQDLLQPRYLTAAIYDFLKGGTLSQYLDNTNPLSATTHKRRLSALGPGGLTRESAKFEIRDVHPSHYGRICPIETPEGQNIGLVTSLTVYAQLNEYGFIITPYRKVENGKVTDKVEYLAAYEEENFVIAQYTPYAEDGTLLADRVYARYKNDIQIVRPEQVHYMDVSPRQVVSVSASLIPFLEHDDANRALMGSNMQRQAVPLIFTQAPLVGTGMEKIVARDSGAVVIAKRGGVVEEVDSKRIVVRVNPEEIDFKDPTDIGIDIYELEKFKRTNQNTCINQRPLVVKGQKVKKGDILADGQSTYKGELALGKDVLVAFMPWRGYNFEDAIVISERLVKDDVYTSIHIEELEVEARETKLGYEEITRSIPGVPERALAHLDEFGIVKIGTYVKPGDILVGKVTPKGESQLTPEEKLLQAIFGEKSRDVKDTSLRCPPGVEGVVVDVKVFARKLGEKRNYLAEHVERQEREELLADLERKKRLIVEGRNAFIKSLVLGRTLDKEIVIKKKTYPAGTVIDEQTFDALLNYIITKPENLFDDPELCEKIREVRDRTKAQVDMLTKVYEEKLEAIGKKSELPQGVITLVKVYIAQKRKIKVGDKMAGRHGNKGVISVVLPVEDMPFLEDGTPVDIVLNPLGVPSRMNVGQILETHLGWACKELGKKLGELLKNMADRQEIINFLKEIYSVGDTPDGQNQRAIEEFLNSLSDEEFKAVIEEYAKMGIPMATPAFEGASEEHIKQLLRMAGLPEDGKTVLYDGRTGEPFDMRVTVGYMHMLKLIHMVDDKIHARSTGPYSLVTQQPLGGRAQFGGQRLGEMEVWALEAHGAAYTLQEMLTVKSDDIEGRTKVYESIVKGKYMYSPGIPESFRVLVRELKALGLDVKCENGAEMPCDKVEKTEEEQ</sequence>
<dbReference type="InterPro" id="IPR007645">
    <property type="entry name" value="RNA_pol_Rpb2_3"/>
</dbReference>
<evidence type="ECO:0000256" key="2">
    <source>
        <dbReference type="ARBA" id="ARBA00022679"/>
    </source>
</evidence>
<dbReference type="InterPro" id="IPR007121">
    <property type="entry name" value="RNA_pol_bsu_CS"/>
</dbReference>
<dbReference type="InterPro" id="IPR037033">
    <property type="entry name" value="DNA-dir_RNAP_su2_hyb_sf"/>
</dbReference>
<dbReference type="CDD" id="cd00653">
    <property type="entry name" value="RNA_pol_B_RPB2"/>
    <property type="match status" value="1"/>
</dbReference>
<evidence type="ECO:0000256" key="1">
    <source>
        <dbReference type="ARBA" id="ARBA00022478"/>
    </source>
</evidence>
<dbReference type="Pfam" id="PF04565">
    <property type="entry name" value="RNA_pol_Rpb2_3"/>
    <property type="match status" value="1"/>
</dbReference>
<dbReference type="InterPro" id="IPR014724">
    <property type="entry name" value="RNA_pol_RPB2_OB-fold"/>
</dbReference>
<evidence type="ECO:0000259" key="10">
    <source>
        <dbReference type="Pfam" id="PF04560"/>
    </source>
</evidence>
<protein>
    <recommendedName>
        <fullName evidence="6 8">DNA-directed RNA polymerase subunit beta</fullName>
        <shortName evidence="6">RNAP subunit beta</shortName>
        <ecNumber evidence="6 8">2.7.7.6</ecNumber>
    </recommendedName>
    <alternativeName>
        <fullName evidence="6">RNA polymerase subunit beta</fullName>
    </alternativeName>
    <alternativeName>
        <fullName evidence="6">Transcriptase subunit beta</fullName>
    </alternativeName>
</protein>
<dbReference type="EC" id="2.7.7.6" evidence="6 8"/>
<evidence type="ECO:0000313" key="14">
    <source>
        <dbReference type="EMBL" id="HHO73974.1"/>
    </source>
</evidence>
<dbReference type="Pfam" id="PF00562">
    <property type="entry name" value="RNA_pol_Rpb2_6"/>
    <property type="match status" value="1"/>
</dbReference>
<keyword evidence="4 6" id="KW-0804">Transcription</keyword>
<feature type="domain" description="DNA-directed RNA polymerase subunit 2 hybrid-binding" evidence="9">
    <location>
        <begin position="796"/>
        <end position="1373"/>
    </location>
</feature>
<dbReference type="Gene3D" id="2.40.50.100">
    <property type="match status" value="1"/>
</dbReference>
<dbReference type="InterPro" id="IPR037034">
    <property type="entry name" value="RNA_pol_Rpb2_2_sf"/>
</dbReference>
<evidence type="ECO:0000256" key="7">
    <source>
        <dbReference type="RuleBase" id="RU000434"/>
    </source>
</evidence>
<name>A0A7C5X4I2_9AQUI</name>
<feature type="domain" description="DNA-directed RNA polymerase beta subunit external 1" evidence="13">
    <location>
        <begin position="671"/>
        <end position="735"/>
    </location>
</feature>
<dbReference type="EMBL" id="DSAC01000061">
    <property type="protein sequence ID" value="HHO73982.1"/>
    <property type="molecule type" value="Genomic_DNA"/>
</dbReference>
<dbReference type="Gene3D" id="3.90.1110.10">
    <property type="entry name" value="RNA polymerase Rpb2, domain 2"/>
    <property type="match status" value="1"/>
</dbReference>
<feature type="domain" description="RNA polymerase Rpb2" evidence="12">
    <location>
        <begin position="593"/>
        <end position="660"/>
    </location>
</feature>
<feature type="domain" description="RNA polymerase Rpb2" evidence="10">
    <location>
        <begin position="1375"/>
        <end position="1449"/>
    </location>
</feature>
<organism evidence="14">
    <name type="scientific">Thermocrinis ruber</name>
    <dbReference type="NCBI Taxonomy" id="75906"/>
    <lineage>
        <taxon>Bacteria</taxon>
        <taxon>Pseudomonadati</taxon>
        <taxon>Aquificota</taxon>
        <taxon>Aquificia</taxon>
        <taxon>Aquificales</taxon>
        <taxon>Aquificaceae</taxon>
        <taxon>Thermocrinis</taxon>
    </lineage>
</organism>
<dbReference type="NCBIfam" id="NF001616">
    <property type="entry name" value="PRK00405.1"/>
    <property type="match status" value="1"/>
</dbReference>
<dbReference type="FunFam" id="3.90.1800.10:FF:000001">
    <property type="entry name" value="DNA-directed RNA polymerase subunit beta"/>
    <property type="match status" value="1"/>
</dbReference>
<evidence type="ECO:0000256" key="3">
    <source>
        <dbReference type="ARBA" id="ARBA00022695"/>
    </source>
</evidence>
<proteinExistence type="inferred from homology"/>
<comment type="catalytic activity">
    <reaction evidence="5 6 8">
        <text>RNA(n) + a ribonucleoside 5'-triphosphate = RNA(n+1) + diphosphate</text>
        <dbReference type="Rhea" id="RHEA:21248"/>
        <dbReference type="Rhea" id="RHEA-COMP:14527"/>
        <dbReference type="Rhea" id="RHEA-COMP:17342"/>
        <dbReference type="ChEBI" id="CHEBI:33019"/>
        <dbReference type="ChEBI" id="CHEBI:61557"/>
        <dbReference type="ChEBI" id="CHEBI:140395"/>
        <dbReference type="EC" id="2.7.7.6"/>
    </reaction>
</comment>
<evidence type="ECO:0000313" key="15">
    <source>
        <dbReference type="EMBL" id="HHO73982.1"/>
    </source>
</evidence>
<dbReference type="Pfam" id="PF04563">
    <property type="entry name" value="RNA_pol_Rpb2_1"/>
    <property type="match status" value="1"/>
</dbReference>
<dbReference type="HAMAP" id="MF_01321">
    <property type="entry name" value="RNApol_bact_RpoB"/>
    <property type="match status" value="1"/>
</dbReference>
<gene>
    <name evidence="6" type="primary">rpoB</name>
    <name evidence="14" type="ORF">ENN04_04965</name>
    <name evidence="15" type="ORF">ENN04_05005</name>
</gene>
<evidence type="ECO:0000259" key="13">
    <source>
        <dbReference type="Pfam" id="PF10385"/>
    </source>
</evidence>
<dbReference type="GO" id="GO:0006351">
    <property type="term" value="P:DNA-templated transcription"/>
    <property type="evidence" value="ECO:0007669"/>
    <property type="project" value="UniProtKB-UniRule"/>
</dbReference>
<accession>A0A7C5X4I2</accession>
<dbReference type="InterPro" id="IPR007641">
    <property type="entry name" value="RNA_pol_Rpb2_7"/>
</dbReference>
<dbReference type="Pfam" id="PF10385">
    <property type="entry name" value="RNA_pol_Rpb2_45"/>
    <property type="match status" value="1"/>
</dbReference>
<dbReference type="Gene3D" id="2.40.50.150">
    <property type="match status" value="1"/>
</dbReference>
<dbReference type="Gene3D" id="2.30.150.10">
    <property type="entry name" value="DNA-directed RNA polymerase, beta subunit, external 1 domain"/>
    <property type="match status" value="1"/>
</dbReference>
<keyword evidence="3 6" id="KW-0548">Nucleotidyltransferase</keyword>
<dbReference type="Gene3D" id="3.90.1800.10">
    <property type="entry name" value="RNA polymerase alpha subunit dimerisation domain"/>
    <property type="match status" value="1"/>
</dbReference>
<reference evidence="14" key="1">
    <citation type="journal article" date="2020" name="mSystems">
        <title>Genome- and Community-Level Interaction Insights into Carbon Utilization and Element Cycling Functions of Hydrothermarchaeota in Hydrothermal Sediment.</title>
        <authorList>
            <person name="Zhou Z."/>
            <person name="Liu Y."/>
            <person name="Xu W."/>
            <person name="Pan J."/>
            <person name="Luo Z.H."/>
            <person name="Li M."/>
        </authorList>
    </citation>
    <scope>NUCLEOTIDE SEQUENCE [LARGE SCALE GENOMIC DNA]</scope>
    <source>
        <strain evidence="14">SpSt-114</strain>
    </source>
</reference>
<dbReference type="Pfam" id="PF04560">
    <property type="entry name" value="RNA_pol_Rpb2_7"/>
    <property type="match status" value="1"/>
</dbReference>
<dbReference type="InterPro" id="IPR010243">
    <property type="entry name" value="RNA_pol_bsu_bac"/>
</dbReference>
<dbReference type="InterPro" id="IPR019462">
    <property type="entry name" value="DNA-dir_RNA_pol_bsu_external_1"/>
</dbReference>
<feature type="domain" description="RNA polymerase beta subunit protrusion" evidence="11">
    <location>
        <begin position="98"/>
        <end position="574"/>
    </location>
</feature>
<keyword evidence="2 6" id="KW-0808">Transferase</keyword>
<evidence type="ECO:0000259" key="11">
    <source>
        <dbReference type="Pfam" id="PF04563"/>
    </source>
</evidence>
<dbReference type="InterPro" id="IPR015712">
    <property type="entry name" value="DNA-dir_RNA_pol_su2"/>
</dbReference>
<dbReference type="NCBIfam" id="TIGR02013">
    <property type="entry name" value="rpoB"/>
    <property type="match status" value="1"/>
</dbReference>
<evidence type="ECO:0000256" key="8">
    <source>
        <dbReference type="RuleBase" id="RU363031"/>
    </source>
</evidence>
<dbReference type="GO" id="GO:0032549">
    <property type="term" value="F:ribonucleoside binding"/>
    <property type="evidence" value="ECO:0007669"/>
    <property type="project" value="InterPro"/>
</dbReference>
<dbReference type="GO" id="GO:0000428">
    <property type="term" value="C:DNA-directed RNA polymerase complex"/>
    <property type="evidence" value="ECO:0007669"/>
    <property type="project" value="UniProtKB-KW"/>
</dbReference>
<evidence type="ECO:0000256" key="6">
    <source>
        <dbReference type="HAMAP-Rule" id="MF_01321"/>
    </source>
</evidence>
<evidence type="ECO:0000256" key="4">
    <source>
        <dbReference type="ARBA" id="ARBA00023163"/>
    </source>
</evidence>
<evidence type="ECO:0000256" key="5">
    <source>
        <dbReference type="ARBA" id="ARBA00048552"/>
    </source>
</evidence>
<dbReference type="InterPro" id="IPR042107">
    <property type="entry name" value="DNA-dir_RNA_pol_bsu_ext_1_sf"/>
</dbReference>
<evidence type="ECO:0000259" key="12">
    <source>
        <dbReference type="Pfam" id="PF04565"/>
    </source>
</evidence>